<proteinExistence type="predicted"/>
<dbReference type="EMBL" id="CP012332">
    <property type="protein sequence ID" value="AKU92675.1"/>
    <property type="molecule type" value="Genomic_DNA"/>
</dbReference>
<dbReference type="Proteomes" id="UP000055590">
    <property type="component" value="Chromosome"/>
</dbReference>
<organism evidence="2 3">
    <name type="scientific">Vulgatibacter incomptus</name>
    <dbReference type="NCBI Taxonomy" id="1391653"/>
    <lineage>
        <taxon>Bacteria</taxon>
        <taxon>Pseudomonadati</taxon>
        <taxon>Myxococcota</taxon>
        <taxon>Myxococcia</taxon>
        <taxon>Myxococcales</taxon>
        <taxon>Cystobacterineae</taxon>
        <taxon>Vulgatibacteraceae</taxon>
        <taxon>Vulgatibacter</taxon>
    </lineage>
</organism>
<dbReference type="RefSeq" id="WP_157370732.1">
    <property type="nucleotide sequence ID" value="NZ_CP012332.1"/>
</dbReference>
<dbReference type="AlphaFoldDB" id="A0A0K1PGM8"/>
<evidence type="ECO:0000256" key="1">
    <source>
        <dbReference type="SAM" id="MobiDB-lite"/>
    </source>
</evidence>
<evidence type="ECO:0000313" key="3">
    <source>
        <dbReference type="Proteomes" id="UP000055590"/>
    </source>
</evidence>
<name>A0A0K1PGM8_9BACT</name>
<protein>
    <submittedName>
        <fullName evidence="2">Uncharacterized protein</fullName>
    </submittedName>
</protein>
<gene>
    <name evidence="2" type="ORF">AKJ08_3062</name>
</gene>
<dbReference type="KEGG" id="vin:AKJ08_3062"/>
<feature type="region of interest" description="Disordered" evidence="1">
    <location>
        <begin position="1"/>
        <end position="23"/>
    </location>
</feature>
<sequence length="53" mass="6093">MTVNPWRRPRPRNSRRGDAAYSTNPTTAELIGQTDGVTMLQSLKADDEIWVRY</sequence>
<accession>A0A0K1PGM8</accession>
<evidence type="ECO:0000313" key="2">
    <source>
        <dbReference type="EMBL" id="AKU92675.1"/>
    </source>
</evidence>
<reference evidence="2 3" key="1">
    <citation type="submission" date="2015-08" db="EMBL/GenBank/DDBJ databases">
        <authorList>
            <person name="Babu N.S."/>
            <person name="Beckwith C.J."/>
            <person name="Beseler K.G."/>
            <person name="Brison A."/>
            <person name="Carone J.V."/>
            <person name="Caskin T.P."/>
            <person name="Diamond M."/>
            <person name="Durham M.E."/>
            <person name="Foxe J.M."/>
            <person name="Go M."/>
            <person name="Henderson B.A."/>
            <person name="Jones I.B."/>
            <person name="McGettigan J.A."/>
            <person name="Micheletti S.J."/>
            <person name="Nasrallah M.E."/>
            <person name="Ortiz D."/>
            <person name="Piller C.R."/>
            <person name="Privatt S.R."/>
            <person name="Schneider S.L."/>
            <person name="Sharp S."/>
            <person name="Smith T.C."/>
            <person name="Stanton J.D."/>
            <person name="Ullery H.E."/>
            <person name="Wilson R.J."/>
            <person name="Serrano M.G."/>
            <person name="Buck G."/>
            <person name="Lee V."/>
            <person name="Wang Y."/>
            <person name="Carvalho R."/>
            <person name="Voegtly L."/>
            <person name="Shi R."/>
            <person name="Duckworth R."/>
            <person name="Johnson A."/>
            <person name="Loviza R."/>
            <person name="Walstead R."/>
            <person name="Shah Z."/>
            <person name="Kiflezghi M."/>
            <person name="Wade K."/>
            <person name="Ball S.L."/>
            <person name="Bradley K.W."/>
            <person name="Asai D.J."/>
            <person name="Bowman C.A."/>
            <person name="Russell D.A."/>
            <person name="Pope W.H."/>
            <person name="Jacobs-Sera D."/>
            <person name="Hendrix R.W."/>
            <person name="Hatfull G.F."/>
        </authorList>
    </citation>
    <scope>NUCLEOTIDE SEQUENCE [LARGE SCALE GENOMIC DNA]</scope>
    <source>
        <strain evidence="2 3">DSM 27710</strain>
    </source>
</reference>
<dbReference type="STRING" id="1391653.AKJ08_3062"/>
<keyword evidence="3" id="KW-1185">Reference proteome</keyword>